<dbReference type="PANTHER" id="PTHR21666:SF288">
    <property type="entry name" value="CELL DIVISION PROTEIN YTFB"/>
    <property type="match status" value="1"/>
</dbReference>
<evidence type="ECO:0000256" key="2">
    <source>
        <dbReference type="ARBA" id="ARBA00022670"/>
    </source>
</evidence>
<evidence type="ECO:0000256" key="6">
    <source>
        <dbReference type="ARBA" id="ARBA00023049"/>
    </source>
</evidence>
<feature type="compositionally biased region" description="Acidic residues" evidence="7">
    <location>
        <begin position="416"/>
        <end position="427"/>
    </location>
</feature>
<dbReference type="GO" id="GO:0004222">
    <property type="term" value="F:metalloendopeptidase activity"/>
    <property type="evidence" value="ECO:0007669"/>
    <property type="project" value="TreeGrafter"/>
</dbReference>
<proteinExistence type="predicted"/>
<accession>A0A840C580</accession>
<evidence type="ECO:0000256" key="8">
    <source>
        <dbReference type="SAM" id="Phobius"/>
    </source>
</evidence>
<keyword evidence="2" id="KW-0645">Protease</keyword>
<keyword evidence="8" id="KW-0812">Transmembrane</keyword>
<evidence type="ECO:0000313" key="11">
    <source>
        <dbReference type="Proteomes" id="UP000577362"/>
    </source>
</evidence>
<evidence type="ECO:0000256" key="1">
    <source>
        <dbReference type="ARBA" id="ARBA00001947"/>
    </source>
</evidence>
<feature type="transmembrane region" description="Helical" evidence="8">
    <location>
        <begin position="67"/>
        <end position="90"/>
    </location>
</feature>
<feature type="region of interest" description="Disordered" evidence="7">
    <location>
        <begin position="409"/>
        <end position="433"/>
    </location>
</feature>
<name>A0A840C580_9HYPH</name>
<dbReference type="Proteomes" id="UP000577362">
    <property type="component" value="Unassembled WGS sequence"/>
</dbReference>
<keyword evidence="4 10" id="KW-0378">Hydrolase</keyword>
<dbReference type="Gene3D" id="3.10.450.350">
    <property type="match status" value="1"/>
</dbReference>
<organism evidence="10 11">
    <name type="scientific">Chelatococcus caeni</name>
    <dbReference type="NCBI Taxonomy" id="1348468"/>
    <lineage>
        <taxon>Bacteria</taxon>
        <taxon>Pseudomonadati</taxon>
        <taxon>Pseudomonadota</taxon>
        <taxon>Alphaproteobacteria</taxon>
        <taxon>Hyphomicrobiales</taxon>
        <taxon>Chelatococcaceae</taxon>
        <taxon>Chelatococcus</taxon>
    </lineage>
</organism>
<evidence type="ECO:0000256" key="3">
    <source>
        <dbReference type="ARBA" id="ARBA00022723"/>
    </source>
</evidence>
<feature type="region of interest" description="Disordered" evidence="7">
    <location>
        <begin position="1"/>
        <end position="28"/>
    </location>
</feature>
<dbReference type="InterPro" id="IPR016047">
    <property type="entry name" value="M23ase_b-sheet_dom"/>
</dbReference>
<keyword evidence="6" id="KW-0482">Metalloprotease</keyword>
<reference evidence="10 11" key="1">
    <citation type="submission" date="2020-08" db="EMBL/GenBank/DDBJ databases">
        <title>Genomic Encyclopedia of Type Strains, Phase IV (KMG-IV): sequencing the most valuable type-strain genomes for metagenomic binning, comparative biology and taxonomic classification.</title>
        <authorList>
            <person name="Goeker M."/>
        </authorList>
    </citation>
    <scope>NUCLEOTIDE SEQUENCE [LARGE SCALE GENOMIC DNA]</scope>
    <source>
        <strain evidence="10 11">DSM 103737</strain>
    </source>
</reference>
<dbReference type="InterPro" id="IPR011055">
    <property type="entry name" value="Dup_hybrid_motif"/>
</dbReference>
<keyword evidence="11" id="KW-1185">Reference proteome</keyword>
<comment type="cofactor">
    <cofactor evidence="1">
        <name>Zn(2+)</name>
        <dbReference type="ChEBI" id="CHEBI:29105"/>
    </cofactor>
</comment>
<evidence type="ECO:0000256" key="4">
    <source>
        <dbReference type="ARBA" id="ARBA00022801"/>
    </source>
</evidence>
<dbReference type="EMBL" id="JACIEN010000010">
    <property type="protein sequence ID" value="MBB4019993.1"/>
    <property type="molecule type" value="Genomic_DNA"/>
</dbReference>
<dbReference type="GO" id="GO:0006508">
    <property type="term" value="P:proteolysis"/>
    <property type="evidence" value="ECO:0007669"/>
    <property type="project" value="UniProtKB-KW"/>
</dbReference>
<dbReference type="GO" id="GO:0046872">
    <property type="term" value="F:metal ion binding"/>
    <property type="evidence" value="ECO:0007669"/>
    <property type="project" value="UniProtKB-KW"/>
</dbReference>
<evidence type="ECO:0000313" key="10">
    <source>
        <dbReference type="EMBL" id="MBB4019993.1"/>
    </source>
</evidence>
<dbReference type="Gene3D" id="2.70.70.10">
    <property type="entry name" value="Glucose Permease (Domain IIA)"/>
    <property type="match status" value="1"/>
</dbReference>
<evidence type="ECO:0000259" key="9">
    <source>
        <dbReference type="Pfam" id="PF01551"/>
    </source>
</evidence>
<keyword evidence="5" id="KW-0862">Zinc</keyword>
<dbReference type="SUPFAM" id="SSF51261">
    <property type="entry name" value="Duplicated hybrid motif"/>
    <property type="match status" value="1"/>
</dbReference>
<evidence type="ECO:0000256" key="5">
    <source>
        <dbReference type="ARBA" id="ARBA00022833"/>
    </source>
</evidence>
<dbReference type="PANTHER" id="PTHR21666">
    <property type="entry name" value="PEPTIDASE-RELATED"/>
    <property type="match status" value="1"/>
</dbReference>
<feature type="domain" description="M23ase beta-sheet core" evidence="9">
    <location>
        <begin position="559"/>
        <end position="656"/>
    </location>
</feature>
<keyword evidence="8" id="KW-0472">Membrane</keyword>
<dbReference type="InterPro" id="IPR050570">
    <property type="entry name" value="Cell_wall_metabolism_enzyme"/>
</dbReference>
<sequence length="699" mass="75512">MKIDHMPEGSGAFLSPTAAAQPRTPVRVEGARRERPIVLVDLGHEPPIDPEGQTSPHGDRRSFSLRWLAASILTGVSGAALLGAAIYITLQGDTIFAQLPERAREIVRGTDESPAGESRIVKGDKLVRTELFVAAKQTIKAPMTMRVGDREVIKVRPFLRLATNLSQTAGVYASDVPPFNPLKLYAEGEEAPERLAEVEPAPSDADADVSFVRRDLDDIGIDTDAPGLSDEEALAQLAEEQRLTVSVRSEPSLTAPAQLMLSRTLRHVALASPALAYANPIDAPFKELDIRVVPENVTIVERQSAGDGSAATDEKIIAVRKGDKLADILAAEGADQEQVAAILAALGSEVVKALREGQNVRLLLAPNADGSGPRRIVRVMILDSQSIAAIAALDDRGRFVPVSLPQEEFATASAETGEETDEEGEDDTGGRGARGARLYESLYETAQKNGIARSVVQDLIRIFAYDVDFQRRVGSSDSIELFMADDDGTAGGDVLFAALTVGGERRAVYRYQSPQDNAIDYFDQDGRSLKKFLLRKPITDGIMRSGFGSRRHPILGYSKMHTGVDWANRSGTPILAAGDGVVIKAGWSSGYGRRIEIQHANGYVTTYSHQSGFARGIQEGSRVRQGQVIGYVGNTGLSTGAHLHYEVLVNGHFVNPMKIKVPRGRELEGTALAEFRRQRDQIRELRGRAETGVQMAEGG</sequence>
<comment type="caution">
    <text evidence="10">The sequence shown here is derived from an EMBL/GenBank/DDBJ whole genome shotgun (WGS) entry which is preliminary data.</text>
</comment>
<gene>
    <name evidence="10" type="ORF">GGR16_005054</name>
</gene>
<dbReference type="Pfam" id="PF01551">
    <property type="entry name" value="Peptidase_M23"/>
    <property type="match status" value="1"/>
</dbReference>
<keyword evidence="3" id="KW-0479">Metal-binding</keyword>
<protein>
    <submittedName>
        <fullName evidence="10">Murein DD-endopeptidase MepM/ murein hydrolase activator NlpD</fullName>
    </submittedName>
</protein>
<dbReference type="CDD" id="cd12797">
    <property type="entry name" value="M23_peptidase"/>
    <property type="match status" value="1"/>
</dbReference>
<dbReference type="AlphaFoldDB" id="A0A840C580"/>
<keyword evidence="8" id="KW-1133">Transmembrane helix</keyword>
<evidence type="ECO:0000256" key="7">
    <source>
        <dbReference type="SAM" id="MobiDB-lite"/>
    </source>
</evidence>